<evidence type="ECO:0000313" key="2">
    <source>
        <dbReference type="EMBL" id="JAG38322.1"/>
    </source>
</evidence>
<dbReference type="AlphaFoldDB" id="A0A0A9YZ79"/>
<protein>
    <submittedName>
        <fullName evidence="2">Nucleoside diphosphate kinase</fullName>
    </submittedName>
</protein>
<feature type="signal peptide" evidence="1">
    <location>
        <begin position="1"/>
        <end position="19"/>
    </location>
</feature>
<organism evidence="2">
    <name type="scientific">Lygus hesperus</name>
    <name type="common">Western plant bug</name>
    <dbReference type="NCBI Taxonomy" id="30085"/>
    <lineage>
        <taxon>Eukaryota</taxon>
        <taxon>Metazoa</taxon>
        <taxon>Ecdysozoa</taxon>
        <taxon>Arthropoda</taxon>
        <taxon>Hexapoda</taxon>
        <taxon>Insecta</taxon>
        <taxon>Pterygota</taxon>
        <taxon>Neoptera</taxon>
        <taxon>Paraneoptera</taxon>
        <taxon>Hemiptera</taxon>
        <taxon>Heteroptera</taxon>
        <taxon>Panheteroptera</taxon>
        <taxon>Cimicomorpha</taxon>
        <taxon>Miridae</taxon>
        <taxon>Mirini</taxon>
        <taxon>Lygus</taxon>
    </lineage>
</organism>
<dbReference type="EMBL" id="GBRD01007426">
    <property type="protein sequence ID" value="JAG58395.1"/>
    <property type="molecule type" value="Transcribed_RNA"/>
</dbReference>
<accession>A0A0A9YZ79</accession>
<proteinExistence type="predicted"/>
<feature type="chain" id="PRO_5015034058" evidence="1">
    <location>
        <begin position="20"/>
        <end position="127"/>
    </location>
</feature>
<dbReference type="GO" id="GO:0016301">
    <property type="term" value="F:kinase activity"/>
    <property type="evidence" value="ECO:0007669"/>
    <property type="project" value="UniProtKB-KW"/>
</dbReference>
<reference evidence="3" key="3">
    <citation type="submission" date="2014-09" db="EMBL/GenBank/DDBJ databases">
        <authorList>
            <person name="Magalhaes I.L.F."/>
            <person name="Oliveira U."/>
            <person name="Santos F.R."/>
            <person name="Vidigal T.H.D.A."/>
            <person name="Brescovit A.D."/>
            <person name="Santos A.J."/>
        </authorList>
    </citation>
    <scope>NUCLEOTIDE SEQUENCE</scope>
</reference>
<evidence type="ECO:0000313" key="3">
    <source>
        <dbReference type="EMBL" id="JAG58395.1"/>
    </source>
</evidence>
<name>A0A0A9YZ79_LYGHE</name>
<dbReference type="EMBL" id="GBHO01005282">
    <property type="protein sequence ID" value="JAG38322.1"/>
    <property type="molecule type" value="Transcribed_RNA"/>
</dbReference>
<reference evidence="2" key="2">
    <citation type="submission" date="2014-07" db="EMBL/GenBank/DDBJ databases">
        <authorList>
            <person name="Hull J."/>
        </authorList>
    </citation>
    <scope>NUCLEOTIDE SEQUENCE</scope>
</reference>
<reference evidence="2" key="1">
    <citation type="journal article" date="2014" name="PLoS ONE">
        <title>Transcriptome-Based Identification of ABC Transporters in the Western Tarnished Plant Bug Lygus hesperus.</title>
        <authorList>
            <person name="Hull J.J."/>
            <person name="Chaney K."/>
            <person name="Geib S.M."/>
            <person name="Fabrick J.A."/>
            <person name="Brent C.S."/>
            <person name="Walsh D."/>
            <person name="Lavine L.C."/>
        </authorList>
    </citation>
    <scope>NUCLEOTIDE SEQUENCE</scope>
</reference>
<evidence type="ECO:0000256" key="1">
    <source>
        <dbReference type="SAM" id="SignalP"/>
    </source>
</evidence>
<gene>
    <name evidence="2" type="primary">ndk_11</name>
    <name evidence="2" type="ORF">CM83_100122</name>
</gene>
<keyword evidence="2" id="KW-0808">Transferase</keyword>
<sequence length="127" mass="14464">MKSVCFAFAVFLLFGFICCEDEPCVEAEGCYIDTVEPKWVHEMNDAFAKKGLDVKVKEIVHITRREKGDSQEVHTKAQILAEDGRTCFVTWVETSQHADDWIPDMKIDCENTSETNNQQSTVVLQSE</sequence>
<keyword evidence="1" id="KW-0732">Signal</keyword>
<keyword evidence="2" id="KW-0418">Kinase</keyword>